<protein>
    <recommendedName>
        <fullName evidence="2">diguanylate cyclase</fullName>
        <ecNumber evidence="2">2.7.7.65</ecNumber>
    </recommendedName>
</protein>
<comment type="caution">
    <text evidence="6">The sequence shown here is derived from an EMBL/GenBank/DDBJ whole genome shotgun (WGS) entry which is preliminary data.</text>
</comment>
<dbReference type="Proteomes" id="UP000295765">
    <property type="component" value="Unassembled WGS sequence"/>
</dbReference>
<evidence type="ECO:0000256" key="1">
    <source>
        <dbReference type="ARBA" id="ARBA00001946"/>
    </source>
</evidence>
<dbReference type="PANTHER" id="PTHR45138:SF9">
    <property type="entry name" value="DIGUANYLATE CYCLASE DGCM-RELATED"/>
    <property type="match status" value="1"/>
</dbReference>
<dbReference type="PROSITE" id="PS50887">
    <property type="entry name" value="GGDEF"/>
    <property type="match status" value="1"/>
</dbReference>
<dbReference type="EMBL" id="SLWY01000006">
    <property type="protein sequence ID" value="TCO81939.1"/>
    <property type="molecule type" value="Genomic_DNA"/>
</dbReference>
<feature type="transmembrane region" description="Helical" evidence="4">
    <location>
        <begin position="49"/>
        <end position="70"/>
    </location>
</feature>
<dbReference type="FunFam" id="3.30.70.270:FF:000001">
    <property type="entry name" value="Diguanylate cyclase domain protein"/>
    <property type="match status" value="1"/>
</dbReference>
<dbReference type="InterPro" id="IPR050469">
    <property type="entry name" value="Diguanylate_Cyclase"/>
</dbReference>
<sequence>MPWSQDSRLPPALPRVQRYADVAHLLVPWHHSSQARRQRTLLLVSRARAVALAFAVLVPLWSLIDMLVFAPERWRALLLLRLATGAALLLLAVLLRRQLRPDQALGALFGLMTVPAAFLLGAVHILDGDGAGADAVGAETVRAVYTLLPFAMLAGLSLFPLTALEMLLLATPLLLSSLAVAAHGVAPGLLWLQVLVLGTAMVSSLSQVQYLTALVRQASNDALTGTLNRQAGIEAIELLFRLSTMHDTPLAVMFVDIDQFKAINDRYGHDEGDRVLRTLAGCLRQSLRKGDTLIRWGGEEFLVVLGNTDARGARIVVERLREHGLGARPDGAPLTASLGVAERRADRVGDWPELIEIADRRMYQAKGRGAGRAMLPGGEEIA</sequence>
<feature type="transmembrane region" description="Helical" evidence="4">
    <location>
        <begin position="107"/>
        <end position="126"/>
    </location>
</feature>
<dbReference type="Pfam" id="PF00990">
    <property type="entry name" value="GGDEF"/>
    <property type="match status" value="1"/>
</dbReference>
<evidence type="ECO:0000313" key="7">
    <source>
        <dbReference type="Proteomes" id="UP000295765"/>
    </source>
</evidence>
<keyword evidence="4" id="KW-1133">Transmembrane helix</keyword>
<dbReference type="CDD" id="cd01949">
    <property type="entry name" value="GGDEF"/>
    <property type="match status" value="1"/>
</dbReference>
<dbReference type="RefSeq" id="WP_165904050.1">
    <property type="nucleotide sequence ID" value="NZ_SLWY01000006.1"/>
</dbReference>
<comment type="catalytic activity">
    <reaction evidence="3">
        <text>2 GTP = 3',3'-c-di-GMP + 2 diphosphate</text>
        <dbReference type="Rhea" id="RHEA:24898"/>
        <dbReference type="ChEBI" id="CHEBI:33019"/>
        <dbReference type="ChEBI" id="CHEBI:37565"/>
        <dbReference type="ChEBI" id="CHEBI:58805"/>
        <dbReference type="EC" id="2.7.7.65"/>
    </reaction>
</comment>
<keyword evidence="4" id="KW-0812">Transmembrane</keyword>
<dbReference type="InterPro" id="IPR029787">
    <property type="entry name" value="Nucleotide_cyclase"/>
</dbReference>
<reference evidence="6 7" key="1">
    <citation type="submission" date="2019-03" db="EMBL/GenBank/DDBJ databases">
        <title>Genomic Encyclopedia of Type Strains, Phase IV (KMG-IV): sequencing the most valuable type-strain genomes for metagenomic binning, comparative biology and taxonomic classification.</title>
        <authorList>
            <person name="Goeker M."/>
        </authorList>
    </citation>
    <scope>NUCLEOTIDE SEQUENCE [LARGE SCALE GENOMIC DNA]</scope>
    <source>
        <strain evidence="6 7">DSM 25287</strain>
    </source>
</reference>
<gene>
    <name evidence="6" type="ORF">EV699_10633</name>
</gene>
<evidence type="ECO:0000313" key="6">
    <source>
        <dbReference type="EMBL" id="TCO81939.1"/>
    </source>
</evidence>
<dbReference type="GO" id="GO:0052621">
    <property type="term" value="F:diguanylate cyclase activity"/>
    <property type="evidence" value="ECO:0007669"/>
    <property type="project" value="UniProtKB-EC"/>
</dbReference>
<dbReference type="InterPro" id="IPR000160">
    <property type="entry name" value="GGDEF_dom"/>
</dbReference>
<dbReference type="InterPro" id="IPR043128">
    <property type="entry name" value="Rev_trsase/Diguanyl_cyclase"/>
</dbReference>
<organism evidence="6 7">
    <name type="scientific">Plasticicumulans lactativorans</name>
    <dbReference type="NCBI Taxonomy" id="1133106"/>
    <lineage>
        <taxon>Bacteria</taxon>
        <taxon>Pseudomonadati</taxon>
        <taxon>Pseudomonadota</taxon>
        <taxon>Gammaproteobacteria</taxon>
        <taxon>Candidatus Competibacteraceae</taxon>
        <taxon>Plasticicumulans</taxon>
    </lineage>
</organism>
<keyword evidence="4" id="KW-0472">Membrane</keyword>
<dbReference type="EC" id="2.7.7.65" evidence="2"/>
<dbReference type="SUPFAM" id="SSF55073">
    <property type="entry name" value="Nucleotide cyclase"/>
    <property type="match status" value="1"/>
</dbReference>
<evidence type="ECO:0000259" key="5">
    <source>
        <dbReference type="PROSITE" id="PS50887"/>
    </source>
</evidence>
<accession>A0A4R2L647</accession>
<dbReference type="AlphaFoldDB" id="A0A4R2L647"/>
<comment type="cofactor">
    <cofactor evidence="1">
        <name>Mg(2+)</name>
        <dbReference type="ChEBI" id="CHEBI:18420"/>
    </cofactor>
</comment>
<evidence type="ECO:0000256" key="3">
    <source>
        <dbReference type="ARBA" id="ARBA00034247"/>
    </source>
</evidence>
<feature type="transmembrane region" description="Helical" evidence="4">
    <location>
        <begin position="180"/>
        <end position="202"/>
    </location>
</feature>
<feature type="domain" description="GGDEF" evidence="5">
    <location>
        <begin position="248"/>
        <end position="378"/>
    </location>
</feature>
<keyword evidence="7" id="KW-1185">Reference proteome</keyword>
<feature type="transmembrane region" description="Helical" evidence="4">
    <location>
        <begin position="146"/>
        <end position="168"/>
    </location>
</feature>
<dbReference type="Gene3D" id="3.30.70.270">
    <property type="match status" value="1"/>
</dbReference>
<dbReference type="PANTHER" id="PTHR45138">
    <property type="entry name" value="REGULATORY COMPONENTS OF SENSORY TRANSDUCTION SYSTEM"/>
    <property type="match status" value="1"/>
</dbReference>
<name>A0A4R2L647_9GAMM</name>
<evidence type="ECO:0000256" key="2">
    <source>
        <dbReference type="ARBA" id="ARBA00012528"/>
    </source>
</evidence>
<evidence type="ECO:0000256" key="4">
    <source>
        <dbReference type="SAM" id="Phobius"/>
    </source>
</evidence>
<dbReference type="SMART" id="SM00267">
    <property type="entry name" value="GGDEF"/>
    <property type="match status" value="1"/>
</dbReference>
<proteinExistence type="predicted"/>
<feature type="transmembrane region" description="Helical" evidence="4">
    <location>
        <begin position="76"/>
        <end position="95"/>
    </location>
</feature>
<dbReference type="NCBIfam" id="TIGR00254">
    <property type="entry name" value="GGDEF"/>
    <property type="match status" value="1"/>
</dbReference>